<dbReference type="Gene3D" id="3.40.190.10">
    <property type="entry name" value="Periplasmic binding protein-like II"/>
    <property type="match status" value="2"/>
</dbReference>
<dbReference type="InterPro" id="IPR005119">
    <property type="entry name" value="LysR_subst-bd"/>
</dbReference>
<dbReference type="GO" id="GO:0000976">
    <property type="term" value="F:transcription cis-regulatory region binding"/>
    <property type="evidence" value="ECO:0007669"/>
    <property type="project" value="TreeGrafter"/>
</dbReference>
<dbReference type="GO" id="GO:0003700">
    <property type="term" value="F:DNA-binding transcription factor activity"/>
    <property type="evidence" value="ECO:0007669"/>
    <property type="project" value="InterPro"/>
</dbReference>
<accession>A0A1Y5SQW7</accession>
<evidence type="ECO:0000313" key="7">
    <source>
        <dbReference type="Proteomes" id="UP000193862"/>
    </source>
</evidence>
<dbReference type="Proteomes" id="UP000193862">
    <property type="component" value="Unassembled WGS sequence"/>
</dbReference>
<protein>
    <submittedName>
        <fullName evidence="6">Hca operon transcriptional activator</fullName>
    </submittedName>
</protein>
<feature type="domain" description="HTH lysR-type" evidence="5">
    <location>
        <begin position="81"/>
        <end position="138"/>
    </location>
</feature>
<dbReference type="Pfam" id="PF03466">
    <property type="entry name" value="LysR_substrate"/>
    <property type="match status" value="1"/>
</dbReference>
<name>A0A1Y5SQW7_9RHOB</name>
<evidence type="ECO:0000256" key="3">
    <source>
        <dbReference type="ARBA" id="ARBA00023125"/>
    </source>
</evidence>
<dbReference type="AlphaFoldDB" id="A0A1Y5SQW7"/>
<dbReference type="InterPro" id="IPR000847">
    <property type="entry name" value="LysR_HTH_N"/>
</dbReference>
<dbReference type="Gene3D" id="1.10.10.10">
    <property type="entry name" value="Winged helix-like DNA-binding domain superfamily/Winged helix DNA-binding domain"/>
    <property type="match status" value="2"/>
</dbReference>
<dbReference type="InterPro" id="IPR036390">
    <property type="entry name" value="WH_DNA-bd_sf"/>
</dbReference>
<dbReference type="PANTHER" id="PTHR30126:SF98">
    <property type="entry name" value="HTH-TYPE TRANSCRIPTIONAL ACTIVATOR BAUR"/>
    <property type="match status" value="1"/>
</dbReference>
<dbReference type="InterPro" id="IPR036388">
    <property type="entry name" value="WH-like_DNA-bd_sf"/>
</dbReference>
<evidence type="ECO:0000313" key="6">
    <source>
        <dbReference type="EMBL" id="SLN44992.1"/>
    </source>
</evidence>
<dbReference type="SUPFAM" id="SSF53850">
    <property type="entry name" value="Periplasmic binding protein-like II"/>
    <property type="match status" value="1"/>
</dbReference>
<reference evidence="6 7" key="1">
    <citation type="submission" date="2017-03" db="EMBL/GenBank/DDBJ databases">
        <authorList>
            <person name="Afonso C.L."/>
            <person name="Miller P.J."/>
            <person name="Scott M.A."/>
            <person name="Spackman E."/>
            <person name="Goraichik I."/>
            <person name="Dimitrov K.M."/>
            <person name="Suarez D.L."/>
            <person name="Swayne D.E."/>
        </authorList>
    </citation>
    <scope>NUCLEOTIDE SEQUENCE [LARGE SCALE GENOMIC DNA]</scope>
    <source>
        <strain evidence="6 7">CECT 8620</strain>
    </source>
</reference>
<feature type="domain" description="HTH lysR-type" evidence="5">
    <location>
        <begin position="1"/>
        <end position="39"/>
    </location>
</feature>
<keyword evidence="7" id="KW-1185">Reference proteome</keyword>
<evidence type="ECO:0000256" key="4">
    <source>
        <dbReference type="ARBA" id="ARBA00023163"/>
    </source>
</evidence>
<gene>
    <name evidence="6" type="primary">hcaR</name>
    <name evidence="6" type="ORF">AQS8620_01831</name>
</gene>
<comment type="similarity">
    <text evidence="1">Belongs to the LysR transcriptional regulatory family.</text>
</comment>
<sequence length="390" mass="41657">MAAAQCNLSQPAATQAIAKLETALETPLLLRGAGGLRATQAGALFARRVDTALALLASGARAALRLGAPAKASKRAFDHQITAAQLRALVAVGNSGSFTVAAHDLGLSQPSVHRAARTLEAVAGLALFNATAVGVELTPPAQVLAARVKLAAAELRQGLEEISLARGEENSSIVIGSMPLARTRIVPAAINDMIHASPSTQMRVVEGRYPELLRSLREGDIDCLIGALREPAPADDVTEEVLFDDPIEIVAGPRHPLVGKRNISLEDCLAYPWIAPPRETPAGQYIYNTLKIQELAQTPVRVVSSSLVVLRGLLGLGDYLTLISRQQIAVEEHTGMIVPLDVRLEGNRRAIGLTVRSAWRPTDRQAQFIDLLRKHASHNPSIATWLKLPQ</sequence>
<evidence type="ECO:0000259" key="5">
    <source>
        <dbReference type="PROSITE" id="PS50931"/>
    </source>
</evidence>
<keyword evidence="2" id="KW-0805">Transcription regulation</keyword>
<dbReference type="PROSITE" id="PS50931">
    <property type="entry name" value="HTH_LYSR"/>
    <property type="match status" value="2"/>
</dbReference>
<keyword evidence="3" id="KW-0238">DNA-binding</keyword>
<dbReference type="PANTHER" id="PTHR30126">
    <property type="entry name" value="HTH-TYPE TRANSCRIPTIONAL REGULATOR"/>
    <property type="match status" value="1"/>
</dbReference>
<evidence type="ECO:0000256" key="2">
    <source>
        <dbReference type="ARBA" id="ARBA00023015"/>
    </source>
</evidence>
<proteinExistence type="inferred from homology"/>
<dbReference type="SUPFAM" id="SSF46785">
    <property type="entry name" value="Winged helix' DNA-binding domain"/>
    <property type="match status" value="2"/>
</dbReference>
<keyword evidence="4" id="KW-0804">Transcription</keyword>
<organism evidence="6 7">
    <name type="scientific">Aquimixticola soesokkakensis</name>
    <dbReference type="NCBI Taxonomy" id="1519096"/>
    <lineage>
        <taxon>Bacteria</taxon>
        <taxon>Pseudomonadati</taxon>
        <taxon>Pseudomonadota</taxon>
        <taxon>Alphaproteobacteria</taxon>
        <taxon>Rhodobacterales</taxon>
        <taxon>Paracoccaceae</taxon>
        <taxon>Aquimixticola</taxon>
    </lineage>
</organism>
<dbReference type="Pfam" id="PF00126">
    <property type="entry name" value="HTH_1"/>
    <property type="match status" value="2"/>
</dbReference>
<evidence type="ECO:0000256" key="1">
    <source>
        <dbReference type="ARBA" id="ARBA00009437"/>
    </source>
</evidence>
<dbReference type="EMBL" id="FWFS01000006">
    <property type="protein sequence ID" value="SLN44992.1"/>
    <property type="molecule type" value="Genomic_DNA"/>
</dbReference>